<accession>A0A1A9WMU5</accession>
<evidence type="ECO:0000256" key="2">
    <source>
        <dbReference type="ARBA" id="ARBA00024195"/>
    </source>
</evidence>
<dbReference type="PRINTS" id="PR00722">
    <property type="entry name" value="CHYMOTRYPSIN"/>
</dbReference>
<reference evidence="4" key="2">
    <citation type="submission" date="2020-05" db="UniProtKB">
        <authorList>
            <consortium name="EnsemblMetazoa"/>
        </authorList>
    </citation>
    <scope>IDENTIFICATION</scope>
    <source>
        <strain evidence="4">IAEA</strain>
    </source>
</reference>
<protein>
    <recommendedName>
        <fullName evidence="3">Peptidase S1 domain-containing protein</fullName>
    </recommendedName>
</protein>
<dbReference type="EnsemblMetazoa" id="GBRI025440-RA">
    <property type="protein sequence ID" value="GBRI025440-PA"/>
    <property type="gene ID" value="GBRI025440"/>
</dbReference>
<dbReference type="GO" id="GO:0006508">
    <property type="term" value="P:proteolysis"/>
    <property type="evidence" value="ECO:0007669"/>
    <property type="project" value="InterPro"/>
</dbReference>
<dbReference type="InterPro" id="IPR009003">
    <property type="entry name" value="Peptidase_S1_PA"/>
</dbReference>
<evidence type="ECO:0000313" key="4">
    <source>
        <dbReference type="EnsemblMetazoa" id="GBRI025440-PA"/>
    </source>
</evidence>
<dbReference type="PANTHER" id="PTHR24256">
    <property type="entry name" value="TRYPTASE-RELATED"/>
    <property type="match status" value="1"/>
</dbReference>
<dbReference type="InterPro" id="IPR001254">
    <property type="entry name" value="Trypsin_dom"/>
</dbReference>
<dbReference type="CDD" id="cd00190">
    <property type="entry name" value="Tryp_SPc"/>
    <property type="match status" value="1"/>
</dbReference>
<dbReference type="Pfam" id="PF00089">
    <property type="entry name" value="Trypsin"/>
    <property type="match status" value="1"/>
</dbReference>
<dbReference type="InterPro" id="IPR001314">
    <property type="entry name" value="Peptidase_S1A"/>
</dbReference>
<dbReference type="AlphaFoldDB" id="A0A1A9WMU5"/>
<dbReference type="Gene3D" id="2.40.10.10">
    <property type="entry name" value="Trypsin-like serine proteases"/>
    <property type="match status" value="1"/>
</dbReference>
<comment type="similarity">
    <text evidence="2">Belongs to the peptidase S1 family. CLIP subfamily.</text>
</comment>
<dbReference type="GO" id="GO:0004252">
    <property type="term" value="F:serine-type endopeptidase activity"/>
    <property type="evidence" value="ECO:0007669"/>
    <property type="project" value="InterPro"/>
</dbReference>
<proteinExistence type="inferred from homology"/>
<keyword evidence="1" id="KW-1015">Disulfide bond</keyword>
<dbReference type="VEuPathDB" id="VectorBase:GBRI025440"/>
<dbReference type="Proteomes" id="UP000091820">
    <property type="component" value="Unassembled WGS sequence"/>
</dbReference>
<dbReference type="InterPro" id="IPR018114">
    <property type="entry name" value="TRYPSIN_HIS"/>
</dbReference>
<name>A0A1A9WMU5_9MUSC</name>
<dbReference type="SMART" id="SM00020">
    <property type="entry name" value="Tryp_SPc"/>
    <property type="match status" value="1"/>
</dbReference>
<dbReference type="PROSITE" id="PS00134">
    <property type="entry name" value="TRYPSIN_HIS"/>
    <property type="match status" value="1"/>
</dbReference>
<dbReference type="PROSITE" id="PS50240">
    <property type="entry name" value="TRYPSIN_DOM"/>
    <property type="match status" value="1"/>
</dbReference>
<dbReference type="SUPFAM" id="SSF50494">
    <property type="entry name" value="Trypsin-like serine proteases"/>
    <property type="match status" value="1"/>
</dbReference>
<dbReference type="InterPro" id="IPR043504">
    <property type="entry name" value="Peptidase_S1_PA_chymotrypsin"/>
</dbReference>
<feature type="domain" description="Peptidase S1" evidence="3">
    <location>
        <begin position="13"/>
        <end position="250"/>
    </location>
</feature>
<keyword evidence="5" id="KW-1185">Reference proteome</keyword>
<dbReference type="InterPro" id="IPR051487">
    <property type="entry name" value="Ser/Thr_Proteases_Immune/Dev"/>
</dbReference>
<organism evidence="4 5">
    <name type="scientific">Glossina brevipalpis</name>
    <dbReference type="NCBI Taxonomy" id="37001"/>
    <lineage>
        <taxon>Eukaryota</taxon>
        <taxon>Metazoa</taxon>
        <taxon>Ecdysozoa</taxon>
        <taxon>Arthropoda</taxon>
        <taxon>Hexapoda</taxon>
        <taxon>Insecta</taxon>
        <taxon>Pterygota</taxon>
        <taxon>Neoptera</taxon>
        <taxon>Endopterygota</taxon>
        <taxon>Diptera</taxon>
        <taxon>Brachycera</taxon>
        <taxon>Muscomorpha</taxon>
        <taxon>Hippoboscoidea</taxon>
        <taxon>Glossinidae</taxon>
        <taxon>Glossina</taxon>
    </lineage>
</organism>
<evidence type="ECO:0000313" key="5">
    <source>
        <dbReference type="Proteomes" id="UP000091820"/>
    </source>
</evidence>
<dbReference type="STRING" id="37001.A0A1A9WMU5"/>
<sequence>MCNRGNITSGGKIVGGYRPRVHSLAKYAALFAKRSDSIYLGINYFCTGAIIGEDVILTAAHCVDQFLPYTNQKGRLLIIVGTAHRLHIARQAQYEMIERIKVHESFDRRNPTHDDIALVWLANPITIDGVFRDIAPLADYPSPSLVCTVIGWGRLYPNGPIPDEILYAELNITNRDNCKIFGGVVNENNYCTLSHDHENPQTPCMGDSGAPLFCGDEIHGVLSYGDRDCNYFSIYTGIYKYLHWIQELKSAKMNGDIIKAQRSFLILLFFYVILRY</sequence>
<evidence type="ECO:0000259" key="3">
    <source>
        <dbReference type="PROSITE" id="PS50240"/>
    </source>
</evidence>
<evidence type="ECO:0000256" key="1">
    <source>
        <dbReference type="ARBA" id="ARBA00023157"/>
    </source>
</evidence>
<reference evidence="5" key="1">
    <citation type="submission" date="2014-03" db="EMBL/GenBank/DDBJ databases">
        <authorList>
            <person name="Aksoy S."/>
            <person name="Warren W."/>
            <person name="Wilson R.K."/>
        </authorList>
    </citation>
    <scope>NUCLEOTIDE SEQUENCE [LARGE SCALE GENOMIC DNA]</scope>
    <source>
        <strain evidence="5">IAEA</strain>
    </source>
</reference>